<dbReference type="RefSeq" id="WP_284680175.1">
    <property type="nucleotide sequence ID" value="NZ_CP060096.1"/>
</dbReference>
<dbReference type="KEGG" id="aaut:ACETAC_00645"/>
<accession>A0A975GAN8</accession>
<dbReference type="Proteomes" id="UP000671913">
    <property type="component" value="Chromosome"/>
</dbReference>
<gene>
    <name evidence="1" type="primary">yabG</name>
    <name evidence="1" type="ORF">ACETAC_00645</name>
</gene>
<keyword evidence="2" id="KW-1185">Reference proteome</keyword>
<dbReference type="EMBL" id="CP060096">
    <property type="protein sequence ID" value="QSZ27475.1"/>
    <property type="molecule type" value="Genomic_DNA"/>
</dbReference>
<evidence type="ECO:0000313" key="2">
    <source>
        <dbReference type="Proteomes" id="UP000671913"/>
    </source>
</evidence>
<name>A0A975GAN8_9THEO</name>
<dbReference type="AlphaFoldDB" id="A0A975GAN8"/>
<proteinExistence type="predicted"/>
<protein>
    <submittedName>
        <fullName evidence="1">Sporulation peptidase YabG</fullName>
    </submittedName>
</protein>
<dbReference type="Pfam" id="PF05582">
    <property type="entry name" value="Peptidase_U57"/>
    <property type="match status" value="1"/>
</dbReference>
<dbReference type="InterPro" id="IPR008764">
    <property type="entry name" value="Peptidase_U57"/>
</dbReference>
<dbReference type="NCBIfam" id="TIGR02855">
    <property type="entry name" value="spore_yabG"/>
    <property type="match status" value="1"/>
</dbReference>
<reference evidence="1" key="1">
    <citation type="submission" date="2020-08" db="EMBL/GenBank/DDBJ databases">
        <title>Genomic insights into the carbon and energy metabolism of the first obligate autotrophic acetogenic bacterium Aceticella autotrophica gen. nov., sp. nov.</title>
        <authorList>
            <person name="Toshchakov S.V."/>
            <person name="Elcheninov A.G."/>
            <person name="Kublanov I.V."/>
            <person name="Frolov E.N."/>
            <person name="Lebedinsky A.V."/>
        </authorList>
    </citation>
    <scope>NUCLEOTIDE SEQUENCE</scope>
    <source>
        <strain evidence="1">3443-3Ac</strain>
    </source>
</reference>
<evidence type="ECO:0000313" key="1">
    <source>
        <dbReference type="EMBL" id="QSZ27475.1"/>
    </source>
</evidence>
<sequence length="283" mass="32080">MPFKINDIVVRKSHDFDILFKVIDIIENKGEKYYLLYGLTMRIIADAPEEDLVHATLSRVNEYDEPYQRKAEYLIKKITSSKKFTRRGGMMRSNRQEPYGKPGSVLHIDGDEGYLNICVDAYKKANINVKGFALPEEEQPAKIKYLLEKYKPDILVLTGHDSIKNNRDYSDLNNYRNSRYFVEAVNIARNYEPSLDDLVIFAGACQSHYEALIAAGANYASSPNRVLIHCLDPVLVCGKVAYAHINEIVKIEDLIDHTITGSSGIGGLQTMGKFRYGVPKGQY</sequence>
<organism evidence="1 2">
    <name type="scientific">Aceticella autotrophica</name>
    <dbReference type="NCBI Taxonomy" id="2755338"/>
    <lineage>
        <taxon>Bacteria</taxon>
        <taxon>Bacillati</taxon>
        <taxon>Bacillota</taxon>
        <taxon>Clostridia</taxon>
        <taxon>Thermoanaerobacterales</taxon>
        <taxon>Thermoanaerobacteraceae</taxon>
        <taxon>Aceticella</taxon>
    </lineage>
</organism>
<dbReference type="PIRSF" id="PIRSF011575">
    <property type="entry name" value="YabG"/>
    <property type="match status" value="1"/>
</dbReference>